<dbReference type="PANTHER" id="PTHR43477:SF1">
    <property type="entry name" value="DIHYDROANTICAPSIN 7-DEHYDROGENASE"/>
    <property type="match status" value="1"/>
</dbReference>
<dbReference type="GO" id="GO:0016491">
    <property type="term" value="F:oxidoreductase activity"/>
    <property type="evidence" value="ECO:0007669"/>
    <property type="project" value="UniProtKB-KW"/>
</dbReference>
<name>A0ABV5G3J0_9MICC</name>
<dbReference type="EC" id="1.1.1.-" evidence="4"/>
<dbReference type="Proteomes" id="UP001589575">
    <property type="component" value="Unassembled WGS sequence"/>
</dbReference>
<dbReference type="Gene3D" id="3.40.50.720">
    <property type="entry name" value="NAD(P)-binding Rossmann-like Domain"/>
    <property type="match status" value="1"/>
</dbReference>
<evidence type="ECO:0000256" key="3">
    <source>
        <dbReference type="SAM" id="MobiDB-lite"/>
    </source>
</evidence>
<dbReference type="PANTHER" id="PTHR43477">
    <property type="entry name" value="DIHYDROANTICAPSIN 7-DEHYDROGENASE"/>
    <property type="match status" value="1"/>
</dbReference>
<evidence type="ECO:0000313" key="4">
    <source>
        <dbReference type="EMBL" id="MFB9073495.1"/>
    </source>
</evidence>
<evidence type="ECO:0000256" key="1">
    <source>
        <dbReference type="ARBA" id="ARBA00006484"/>
    </source>
</evidence>
<keyword evidence="5" id="KW-1185">Reference proteome</keyword>
<dbReference type="PRINTS" id="PR00081">
    <property type="entry name" value="GDHRDH"/>
</dbReference>
<proteinExistence type="inferred from homology"/>
<feature type="region of interest" description="Disordered" evidence="3">
    <location>
        <begin position="1"/>
        <end position="29"/>
    </location>
</feature>
<gene>
    <name evidence="4" type="ORF">ACFFX0_20770</name>
</gene>
<protein>
    <submittedName>
        <fullName evidence="4">SDR family NAD(P)-dependent oxidoreductase</fullName>
        <ecNumber evidence="4">1.1.1.-</ecNumber>
    </submittedName>
</protein>
<dbReference type="SUPFAM" id="SSF51735">
    <property type="entry name" value="NAD(P)-binding Rossmann-fold domains"/>
    <property type="match status" value="1"/>
</dbReference>
<accession>A0ABV5G3J0</accession>
<comment type="similarity">
    <text evidence="1">Belongs to the short-chain dehydrogenases/reductases (SDR) family.</text>
</comment>
<evidence type="ECO:0000256" key="2">
    <source>
        <dbReference type="ARBA" id="ARBA00023002"/>
    </source>
</evidence>
<dbReference type="InterPro" id="IPR002347">
    <property type="entry name" value="SDR_fam"/>
</dbReference>
<dbReference type="Pfam" id="PF13561">
    <property type="entry name" value="adh_short_C2"/>
    <property type="match status" value="1"/>
</dbReference>
<reference evidence="4 5" key="1">
    <citation type="submission" date="2024-09" db="EMBL/GenBank/DDBJ databases">
        <authorList>
            <person name="Sun Q."/>
            <person name="Mori K."/>
        </authorList>
    </citation>
    <scope>NUCLEOTIDE SEQUENCE [LARGE SCALE GENOMIC DNA]</scope>
    <source>
        <strain evidence="4 5">CCM 7609</strain>
    </source>
</reference>
<sequence length="290" mass="29689">MGAAAGGEQHALQRLPPGQRTGDPRRRAPGGAAMNVKALNECGVVVLGGSAGVGLETATQFAEQGARVVVLGRNSERGQTAIASIGERTGTEAKFVRVDATDPEDAVRAEQECRDHLGVIDVLVSTTGPSEPPRLLHTIAIENLRPRIEEIILPPLHMMHAVLPGMRAQGGGSIVNVASDAAKVATPGETAIGAAMAAIVMFSKAAALEVKREGVRINLLTPSLIANTPGAALIGGEPFSARMFEKAAAMAHLGVVEPEDLAAMAVYLSSPAAARITGQAISVNGGISVA</sequence>
<keyword evidence="2 4" id="KW-0560">Oxidoreductase</keyword>
<dbReference type="InterPro" id="IPR051122">
    <property type="entry name" value="SDR_DHRS6-like"/>
</dbReference>
<organism evidence="4 5">
    <name type="scientific">Citricoccus parietis</name>
    <dbReference type="NCBI Taxonomy" id="592307"/>
    <lineage>
        <taxon>Bacteria</taxon>
        <taxon>Bacillati</taxon>
        <taxon>Actinomycetota</taxon>
        <taxon>Actinomycetes</taxon>
        <taxon>Micrococcales</taxon>
        <taxon>Micrococcaceae</taxon>
        <taxon>Citricoccus</taxon>
    </lineage>
</organism>
<dbReference type="InterPro" id="IPR036291">
    <property type="entry name" value="NAD(P)-bd_dom_sf"/>
</dbReference>
<comment type="caution">
    <text evidence="4">The sequence shown here is derived from an EMBL/GenBank/DDBJ whole genome shotgun (WGS) entry which is preliminary data.</text>
</comment>
<evidence type="ECO:0000313" key="5">
    <source>
        <dbReference type="Proteomes" id="UP001589575"/>
    </source>
</evidence>
<dbReference type="EMBL" id="JBHMFI010000001">
    <property type="protein sequence ID" value="MFB9073495.1"/>
    <property type="molecule type" value="Genomic_DNA"/>
</dbReference>
<dbReference type="CDD" id="cd05233">
    <property type="entry name" value="SDR_c"/>
    <property type="match status" value="1"/>
</dbReference>